<feature type="region of interest" description="Disordered" evidence="2">
    <location>
        <begin position="1"/>
        <end position="24"/>
    </location>
</feature>
<accession>A0ABP0DP59</accession>
<evidence type="ECO:0000313" key="4">
    <source>
        <dbReference type="Proteomes" id="UP001642501"/>
    </source>
</evidence>
<name>A0ABP0DP59_9PEZI</name>
<evidence type="ECO:0000313" key="3">
    <source>
        <dbReference type="EMBL" id="CAK7269097.1"/>
    </source>
</evidence>
<evidence type="ECO:0000256" key="2">
    <source>
        <dbReference type="SAM" id="MobiDB-lite"/>
    </source>
</evidence>
<dbReference type="EMBL" id="CAWUOM010000054">
    <property type="protein sequence ID" value="CAK7269097.1"/>
    <property type="molecule type" value="Genomic_DNA"/>
</dbReference>
<keyword evidence="4" id="KW-1185">Reference proteome</keyword>
<dbReference type="Proteomes" id="UP001642501">
    <property type="component" value="Unassembled WGS sequence"/>
</dbReference>
<reference evidence="3 4" key="1">
    <citation type="submission" date="2024-01" db="EMBL/GenBank/DDBJ databases">
        <authorList>
            <person name="Allen C."/>
            <person name="Tagirdzhanova G."/>
        </authorList>
    </citation>
    <scope>NUCLEOTIDE SEQUENCE [LARGE SCALE GENOMIC DNA]</scope>
    <source>
        <strain evidence="3 4">CBS 573.63</strain>
    </source>
</reference>
<sequence>MNLSVSETQAGAPGFGEYSTTTASPAADSVPAMLRQIMAEMAEMRADIAQMKAAMIEKRADNPTSLKNTDSGITAFSSSGSVPVPDEETSSSTSETDASTEDGVATPTVSVAETEPLPHVPSDLLEWKRLDKFAREFRRFRGQPFITGTGEPPSESFVQAVFPPLALQEDAWQKPTPEALTVYDLELPTFSGFRDPELHLKLQDLQTELRRHYVNFEDWTSFAIEACDDMRRLLQTRIYKSGFRWHHFVFAIISYNGLVDYYQTQDAAFTQFTKPINTTPEEVVLSLCEKLWYAPLTHKTTAQRAMEFEMHLRRFDRSLGMLVTQFVPGSNWTELIDWAYKIRIAAGNRWQNIRSLKKSMRPDEASKPPTTSVPKVLIAVNDEKYARLAKNLAN</sequence>
<keyword evidence="1" id="KW-0175">Coiled coil</keyword>
<feature type="coiled-coil region" evidence="1">
    <location>
        <begin position="34"/>
        <end position="61"/>
    </location>
</feature>
<feature type="compositionally biased region" description="Polar residues" evidence="2">
    <location>
        <begin position="62"/>
        <end position="81"/>
    </location>
</feature>
<gene>
    <name evidence="3" type="ORF">SEPCBS57363_003432</name>
</gene>
<comment type="caution">
    <text evidence="3">The sequence shown here is derived from an EMBL/GenBank/DDBJ whole genome shotgun (WGS) entry which is preliminary data.</text>
</comment>
<evidence type="ECO:0000256" key="1">
    <source>
        <dbReference type="SAM" id="Coils"/>
    </source>
</evidence>
<proteinExistence type="predicted"/>
<feature type="region of interest" description="Disordered" evidence="2">
    <location>
        <begin position="62"/>
        <end position="105"/>
    </location>
</feature>
<protein>
    <submittedName>
        <fullName evidence="3">Uncharacterized protein</fullName>
    </submittedName>
</protein>
<organism evidence="3 4">
    <name type="scientific">Sporothrix epigloea</name>
    <dbReference type="NCBI Taxonomy" id="1892477"/>
    <lineage>
        <taxon>Eukaryota</taxon>
        <taxon>Fungi</taxon>
        <taxon>Dikarya</taxon>
        <taxon>Ascomycota</taxon>
        <taxon>Pezizomycotina</taxon>
        <taxon>Sordariomycetes</taxon>
        <taxon>Sordariomycetidae</taxon>
        <taxon>Ophiostomatales</taxon>
        <taxon>Ophiostomataceae</taxon>
        <taxon>Sporothrix</taxon>
    </lineage>
</organism>